<reference evidence="1" key="1">
    <citation type="submission" date="2020-08" db="EMBL/GenBank/DDBJ databases">
        <title>Chromosome-level assembly of Southern catfish (Silurus meridionalis) provides insights into visual adaptation to the nocturnal and benthic lifestyles.</title>
        <authorList>
            <person name="Zhang Y."/>
            <person name="Wang D."/>
            <person name="Peng Z."/>
        </authorList>
    </citation>
    <scope>NUCLEOTIDE SEQUENCE</scope>
    <source>
        <strain evidence="1">SWU-2019-XX</strain>
        <tissue evidence="1">Muscle</tissue>
    </source>
</reference>
<organism evidence="1 2">
    <name type="scientific">Silurus meridionalis</name>
    <name type="common">Southern catfish</name>
    <name type="synonym">Silurus soldatovi meridionalis</name>
    <dbReference type="NCBI Taxonomy" id="175797"/>
    <lineage>
        <taxon>Eukaryota</taxon>
        <taxon>Metazoa</taxon>
        <taxon>Chordata</taxon>
        <taxon>Craniata</taxon>
        <taxon>Vertebrata</taxon>
        <taxon>Euteleostomi</taxon>
        <taxon>Actinopterygii</taxon>
        <taxon>Neopterygii</taxon>
        <taxon>Teleostei</taxon>
        <taxon>Ostariophysi</taxon>
        <taxon>Siluriformes</taxon>
        <taxon>Siluridae</taxon>
        <taxon>Silurus</taxon>
    </lineage>
</organism>
<dbReference type="AlphaFoldDB" id="A0A8T0AP48"/>
<dbReference type="Proteomes" id="UP000606274">
    <property type="component" value="Unassembled WGS sequence"/>
</dbReference>
<protein>
    <submittedName>
        <fullName evidence="1">Uncharacterized protein</fullName>
    </submittedName>
</protein>
<sequence length="125" mass="13454">MVVLAGGLFGLNKGLVDLAVTWRFWSKPLVLVVLELLPEGFVVSDAGLMGLAEGPGSKSHEDVVWAHFRILVDLLLDQELHTLGLSRAKLDELVEDLVDLPGGGLLSFTVDLVDLAAALWLLLLS</sequence>
<evidence type="ECO:0000313" key="1">
    <source>
        <dbReference type="EMBL" id="KAF7693781.1"/>
    </source>
</evidence>
<dbReference type="EMBL" id="JABFDY010000018">
    <property type="protein sequence ID" value="KAF7693781.1"/>
    <property type="molecule type" value="Genomic_DNA"/>
</dbReference>
<keyword evidence="2" id="KW-1185">Reference proteome</keyword>
<accession>A0A8T0AP48</accession>
<evidence type="ECO:0000313" key="2">
    <source>
        <dbReference type="Proteomes" id="UP000606274"/>
    </source>
</evidence>
<gene>
    <name evidence="1" type="ORF">HF521_007534</name>
</gene>
<proteinExistence type="predicted"/>
<comment type="caution">
    <text evidence="1">The sequence shown here is derived from an EMBL/GenBank/DDBJ whole genome shotgun (WGS) entry which is preliminary data.</text>
</comment>
<name>A0A8T0AP48_SILME</name>